<evidence type="ECO:0000313" key="2">
    <source>
        <dbReference type="Proteomes" id="UP001153331"/>
    </source>
</evidence>
<keyword evidence="2" id="KW-1185">Reference proteome</keyword>
<dbReference type="EMBL" id="JAPHNI010000160">
    <property type="protein sequence ID" value="KAJ8115058.1"/>
    <property type="molecule type" value="Genomic_DNA"/>
</dbReference>
<reference evidence="1" key="1">
    <citation type="submission" date="2022-11" db="EMBL/GenBank/DDBJ databases">
        <title>Genome Sequence of Boeremia exigua.</title>
        <authorList>
            <person name="Buettner E."/>
        </authorList>
    </citation>
    <scope>NUCLEOTIDE SEQUENCE</scope>
    <source>
        <strain evidence="1">CU02</strain>
    </source>
</reference>
<comment type="caution">
    <text evidence="1">The sequence shown here is derived from an EMBL/GenBank/DDBJ whole genome shotgun (WGS) entry which is preliminary data.</text>
</comment>
<name>A0ACC2IIS2_9PLEO</name>
<organism evidence="1 2">
    <name type="scientific">Boeremia exigua</name>
    <dbReference type="NCBI Taxonomy" id="749465"/>
    <lineage>
        <taxon>Eukaryota</taxon>
        <taxon>Fungi</taxon>
        <taxon>Dikarya</taxon>
        <taxon>Ascomycota</taxon>
        <taxon>Pezizomycotina</taxon>
        <taxon>Dothideomycetes</taxon>
        <taxon>Pleosporomycetidae</taxon>
        <taxon>Pleosporales</taxon>
        <taxon>Pleosporineae</taxon>
        <taxon>Didymellaceae</taxon>
        <taxon>Boeremia</taxon>
    </lineage>
</organism>
<protein>
    <submittedName>
        <fullName evidence="1">Uncharacterized protein</fullName>
    </submittedName>
</protein>
<evidence type="ECO:0000313" key="1">
    <source>
        <dbReference type="EMBL" id="KAJ8115058.1"/>
    </source>
</evidence>
<accession>A0ACC2IIS2</accession>
<gene>
    <name evidence="1" type="ORF">OPT61_g3204</name>
</gene>
<sequence>MRVHLCLSIASLTTLAMAQGKCRFGNGTLLPDVPEWNIYQPCAGADGPTTICCATARDNPPWGNISLGFTQDECLPNGLTARITPCDGTATSSRWCCGDTRGCCDSNSGVVLLEQVLGQVSSSVISSSSSRTLSSAPTPTSSQVAISGPPTETSSASSDSSGLGGGAIAGIVVGAIAGLALVVAGALFFARRASRKRKLVEEAPAVAEVPYSPVSLQEMGPTVKYAHVQEMPGAPPGELQGDVPAQAHRP</sequence>
<proteinExistence type="predicted"/>
<dbReference type="Proteomes" id="UP001153331">
    <property type="component" value="Unassembled WGS sequence"/>
</dbReference>